<reference evidence="5" key="1">
    <citation type="submission" date="2020-12" db="EMBL/GenBank/DDBJ databases">
        <title>Clostridium thailandense sp. nov., a novel acetogenic bacterium isolated from peat land soil in Thailand.</title>
        <authorList>
            <person name="Chaikitkaew S."/>
            <person name="Birkeland N.K."/>
        </authorList>
    </citation>
    <scope>NUCLEOTIDE SEQUENCE</scope>
    <source>
        <strain evidence="5">PL3</strain>
    </source>
</reference>
<keyword evidence="3" id="KW-0472">Membrane</keyword>
<dbReference type="AlphaFoldDB" id="A0A949TYY0"/>
<organism evidence="5 6">
    <name type="scientific">Clostridium thailandense</name>
    <dbReference type="NCBI Taxonomy" id="2794346"/>
    <lineage>
        <taxon>Bacteria</taxon>
        <taxon>Bacillati</taxon>
        <taxon>Bacillota</taxon>
        <taxon>Clostridia</taxon>
        <taxon>Eubacteriales</taxon>
        <taxon>Clostridiaceae</taxon>
        <taxon>Clostridium</taxon>
    </lineage>
</organism>
<dbReference type="InterPro" id="IPR050624">
    <property type="entry name" value="HTH-type_Tx_Regulator"/>
</dbReference>
<dbReference type="InterPro" id="IPR001647">
    <property type="entry name" value="HTH_TetR"/>
</dbReference>
<evidence type="ECO:0000259" key="4">
    <source>
        <dbReference type="PROSITE" id="PS50977"/>
    </source>
</evidence>
<name>A0A949TYY0_9CLOT</name>
<dbReference type="GO" id="GO:0003677">
    <property type="term" value="F:DNA binding"/>
    <property type="evidence" value="ECO:0007669"/>
    <property type="project" value="UniProtKB-UniRule"/>
</dbReference>
<dbReference type="RefSeq" id="WP_218321245.1">
    <property type="nucleotide sequence ID" value="NZ_JAEEGC010000068.1"/>
</dbReference>
<dbReference type="PANTHER" id="PTHR43479:SF11">
    <property type="entry name" value="ACREF_ENVCD OPERON REPRESSOR-RELATED"/>
    <property type="match status" value="1"/>
</dbReference>
<keyword evidence="3" id="KW-1133">Transmembrane helix</keyword>
<evidence type="ECO:0000256" key="3">
    <source>
        <dbReference type="SAM" id="Phobius"/>
    </source>
</evidence>
<evidence type="ECO:0000256" key="1">
    <source>
        <dbReference type="ARBA" id="ARBA00023125"/>
    </source>
</evidence>
<accession>A0A949TYY0</accession>
<keyword evidence="3" id="KW-0812">Transmembrane</keyword>
<proteinExistence type="predicted"/>
<dbReference type="PROSITE" id="PS50977">
    <property type="entry name" value="HTH_TETR_2"/>
    <property type="match status" value="1"/>
</dbReference>
<protein>
    <submittedName>
        <fullName evidence="5">TetR/AcrR family transcriptional regulator</fullName>
    </submittedName>
</protein>
<comment type="caution">
    <text evidence="5">The sequence shown here is derived from an EMBL/GenBank/DDBJ whole genome shotgun (WGS) entry which is preliminary data.</text>
</comment>
<dbReference type="Proteomes" id="UP000694308">
    <property type="component" value="Unassembled WGS sequence"/>
</dbReference>
<keyword evidence="1 2" id="KW-0238">DNA-binding</keyword>
<dbReference type="PANTHER" id="PTHR43479">
    <property type="entry name" value="ACREF/ENVCD OPERON REPRESSOR-RELATED"/>
    <property type="match status" value="1"/>
</dbReference>
<feature type="transmembrane region" description="Helical" evidence="3">
    <location>
        <begin position="151"/>
        <end position="169"/>
    </location>
</feature>
<sequence>MAKDIEKRILDAAIKVVASEKISGTRMHMIAKEAKMSQANLHYHFATKNDIMIALLDNIQEQFSNDRKNYIDLENKTAVENLEGFFEQKKHDILDNKELEYAQLDYWVQGTVNEEIRAKFQNTFDIWRNGIIEVLNKDEFKSSMDDNDRNMMPFIIVSLMLGASLQYLIDEGKFDLDKYFDISKKLVMDRCSKKED</sequence>
<evidence type="ECO:0000256" key="2">
    <source>
        <dbReference type="PROSITE-ProRule" id="PRU00335"/>
    </source>
</evidence>
<evidence type="ECO:0000313" key="5">
    <source>
        <dbReference type="EMBL" id="MBV7274180.1"/>
    </source>
</evidence>
<dbReference type="EMBL" id="JAEEGC010000068">
    <property type="protein sequence ID" value="MBV7274180.1"/>
    <property type="molecule type" value="Genomic_DNA"/>
</dbReference>
<keyword evidence="6" id="KW-1185">Reference proteome</keyword>
<gene>
    <name evidence="5" type="ORF">I6U48_14835</name>
</gene>
<feature type="domain" description="HTH tetR-type" evidence="4">
    <location>
        <begin position="3"/>
        <end position="63"/>
    </location>
</feature>
<feature type="DNA-binding region" description="H-T-H motif" evidence="2">
    <location>
        <begin position="26"/>
        <end position="45"/>
    </location>
</feature>
<evidence type="ECO:0000313" key="6">
    <source>
        <dbReference type="Proteomes" id="UP000694308"/>
    </source>
</evidence>
<dbReference type="Pfam" id="PF00440">
    <property type="entry name" value="TetR_N"/>
    <property type="match status" value="1"/>
</dbReference>